<reference evidence="2 3" key="1">
    <citation type="submission" date="2018-05" db="EMBL/GenBank/DDBJ databases">
        <title>Whole genome sequencing for identification of molecular markers to develop diagnostic detection tools for the regulated plant pathogen Lachnellula willkommii.</title>
        <authorList>
            <person name="Giroux E."/>
            <person name="Bilodeau G."/>
        </authorList>
    </citation>
    <scope>NUCLEOTIDE SEQUENCE [LARGE SCALE GENOMIC DNA]</scope>
    <source>
        <strain evidence="2 3">CBS 203.66</strain>
    </source>
</reference>
<sequence length="695" mass="77402">MSQNPPRGSVNIGHAQFDFEGRESMFTVSTDRRGQSSAAQTIADSFSPPIELEQLVNPDEVFQKQLPSTPKFVKWGVQWHKEPTYMILFALGGLLLGIGHHCYYNSLSGTEAGSNQRQQWAHNFGNILAVLVVATLHRANGYAYSQLFWGTVRGRSFTLGSLDKMFSLTTDPMGFFNLEVFRHAPFAVALALLCWSMGLAGILPPGTLVVVSGTVGQVTEAFLPVLNWKSLFWGLANRRIPGDLNQLTELVSDIAAQSAVTMDVLRFSPTAPNSSYTLQVQGPYLQCKKASSTGQSALDYYTQRLATNADNAILTPSGLNDFTPKPHEHHYLSMLYFSAFDPMLGKQGLRWPGPDQYNNWNVDLPPTFTQSFPLNISGEDDAGSKINYQVIPRQLWVQTTENSIICTLGNATREVNFHFVDGVQTISYGELQGFAPLYVWYTRNNFFDVDLDRWPYVAVYLGLTNLLSGNITTQLQVLNDQFGYNTLVDSSSRVLLTGLDACRDFTENTWSTHPISRILSENGSIQRSEGRFYNNLFDKHPSSCRNHTLERAIEDLATNITISMMTSSNLTSISQKTTEVHLFPTRNLYHYNPLYLLLSYGLAFLFTTLSISLGLYTFHTNGVIHGSTFSSIIMTTRNSKLDEISKGSSLGRPLDKELKMLRLRFGAINMDGKVERAAFGVGDKVGALKKGGRYV</sequence>
<keyword evidence="1" id="KW-0472">Membrane</keyword>
<gene>
    <name evidence="2" type="ORF">LARI1_G004665</name>
</gene>
<dbReference type="PANTHER" id="PTHR35041">
    <property type="entry name" value="MEDIATOR OF RNA POLYMERASE II TRANSCRIPTION SUBUNIT 1"/>
    <property type="match status" value="1"/>
</dbReference>
<evidence type="ECO:0000313" key="3">
    <source>
        <dbReference type="Proteomes" id="UP000469559"/>
    </source>
</evidence>
<evidence type="ECO:0000313" key="2">
    <source>
        <dbReference type="EMBL" id="TVY17514.1"/>
    </source>
</evidence>
<keyword evidence="1" id="KW-0812">Transmembrane</keyword>
<dbReference type="Proteomes" id="UP000469559">
    <property type="component" value="Unassembled WGS sequence"/>
</dbReference>
<dbReference type="PANTHER" id="PTHR35041:SF6">
    <property type="entry name" value="FORMYLMETHIONINE DEFORMYLASE-LIKE PROTEIN-RELATED"/>
    <property type="match status" value="1"/>
</dbReference>
<protein>
    <submittedName>
        <fullName evidence="2">Uncharacterized protein</fullName>
    </submittedName>
</protein>
<dbReference type="AlphaFoldDB" id="A0A8T9BBW7"/>
<feature type="transmembrane region" description="Helical" evidence="1">
    <location>
        <begin position="594"/>
        <end position="618"/>
    </location>
</feature>
<proteinExistence type="predicted"/>
<keyword evidence="1" id="KW-1133">Transmembrane helix</keyword>
<dbReference type="OrthoDB" id="5322539at2759"/>
<keyword evidence="3" id="KW-1185">Reference proteome</keyword>
<dbReference type="EMBL" id="QGMF01000248">
    <property type="protein sequence ID" value="TVY17514.1"/>
    <property type="molecule type" value="Genomic_DNA"/>
</dbReference>
<accession>A0A8T9BBW7</accession>
<name>A0A8T9BBW7_9HELO</name>
<evidence type="ECO:0000256" key="1">
    <source>
        <dbReference type="SAM" id="Phobius"/>
    </source>
</evidence>
<organism evidence="2 3">
    <name type="scientific">Lachnellula arida</name>
    <dbReference type="NCBI Taxonomy" id="1316785"/>
    <lineage>
        <taxon>Eukaryota</taxon>
        <taxon>Fungi</taxon>
        <taxon>Dikarya</taxon>
        <taxon>Ascomycota</taxon>
        <taxon>Pezizomycotina</taxon>
        <taxon>Leotiomycetes</taxon>
        <taxon>Helotiales</taxon>
        <taxon>Lachnaceae</taxon>
        <taxon>Lachnellula</taxon>
    </lineage>
</organism>
<comment type="caution">
    <text evidence="2">The sequence shown here is derived from an EMBL/GenBank/DDBJ whole genome shotgun (WGS) entry which is preliminary data.</text>
</comment>